<dbReference type="InterPro" id="IPR051782">
    <property type="entry name" value="ABC_Transporter_VariousFunc"/>
</dbReference>
<keyword evidence="2" id="KW-0547">Nucleotide-binding</keyword>
<keyword evidence="1" id="KW-0813">Transport</keyword>
<evidence type="ECO:0000256" key="1">
    <source>
        <dbReference type="ARBA" id="ARBA00022448"/>
    </source>
</evidence>
<evidence type="ECO:0000256" key="2">
    <source>
        <dbReference type="ARBA" id="ARBA00022741"/>
    </source>
</evidence>
<dbReference type="Gene3D" id="3.40.50.300">
    <property type="entry name" value="P-loop containing nucleotide triphosphate hydrolases"/>
    <property type="match status" value="1"/>
</dbReference>
<dbReference type="Pfam" id="PF00005">
    <property type="entry name" value="ABC_tran"/>
    <property type="match status" value="1"/>
</dbReference>
<dbReference type="EMBL" id="JAGTUK010000003">
    <property type="protein sequence ID" value="MBS0025081.1"/>
    <property type="molecule type" value="Genomic_DNA"/>
</dbReference>
<organism evidence="5 6">
    <name type="scientific">Microbacterium paraoxydans</name>
    <dbReference type="NCBI Taxonomy" id="199592"/>
    <lineage>
        <taxon>Bacteria</taxon>
        <taxon>Bacillati</taxon>
        <taxon>Actinomycetota</taxon>
        <taxon>Actinomycetes</taxon>
        <taxon>Micrococcales</taxon>
        <taxon>Microbacteriaceae</taxon>
        <taxon>Microbacterium</taxon>
    </lineage>
</organism>
<sequence>MDHSSTHPVPSIQVAGLTAGYSPARPVLVDLTARLRGPGIIRLDAPNGSGKSTFIEAASGYLRPSAGSIRISGHEARTSHARAVRRVCRATPALHPRLSLVDHLALGADLAGTDRAAAVERARRFGLEEWFGSRTTALSTGTTRKLWYLLCTMGDFSVALLDEPFNGVDRESTALMVEELNHWAERALIVLVGHTLPDGLGVAARWSLRDGDVAPG</sequence>
<evidence type="ECO:0000256" key="3">
    <source>
        <dbReference type="ARBA" id="ARBA00022840"/>
    </source>
</evidence>
<dbReference type="PANTHER" id="PTHR42939:SF1">
    <property type="entry name" value="ABC TRANSPORTER ATP-BINDING PROTEIN ALBC-RELATED"/>
    <property type="match status" value="1"/>
</dbReference>
<dbReference type="PANTHER" id="PTHR42939">
    <property type="entry name" value="ABC TRANSPORTER ATP-BINDING PROTEIN ALBC-RELATED"/>
    <property type="match status" value="1"/>
</dbReference>
<protein>
    <submittedName>
        <fullName evidence="5">ATP-binding cassette domain-containing protein</fullName>
    </submittedName>
</protein>
<evidence type="ECO:0000313" key="5">
    <source>
        <dbReference type="EMBL" id="MBS0025081.1"/>
    </source>
</evidence>
<dbReference type="InterPro" id="IPR027417">
    <property type="entry name" value="P-loop_NTPase"/>
</dbReference>
<comment type="caution">
    <text evidence="5">The sequence shown here is derived from an EMBL/GenBank/DDBJ whole genome shotgun (WGS) entry which is preliminary data.</text>
</comment>
<evidence type="ECO:0000313" key="6">
    <source>
        <dbReference type="Proteomes" id="UP000678243"/>
    </source>
</evidence>
<proteinExistence type="predicted"/>
<dbReference type="GO" id="GO:0005524">
    <property type="term" value="F:ATP binding"/>
    <property type="evidence" value="ECO:0007669"/>
    <property type="project" value="UniProtKB-KW"/>
</dbReference>
<feature type="domain" description="ABC transporter" evidence="4">
    <location>
        <begin position="46"/>
        <end position="166"/>
    </location>
</feature>
<accession>A0ABS5IQ84</accession>
<reference evidence="5 6" key="1">
    <citation type="submission" date="2021-04" db="EMBL/GenBank/DDBJ databases">
        <title>Whole genome analysis of root endophytic bacterium Microbacterium paraoxydans ku-mp colonizing RP-bio226 rice variety.</title>
        <authorList>
            <person name="Ulaganathan K."/>
            <person name="Latha B."/>
        </authorList>
    </citation>
    <scope>NUCLEOTIDE SEQUENCE [LARGE SCALE GENOMIC DNA]</scope>
    <source>
        <strain evidence="6">ku-mp</strain>
    </source>
</reference>
<keyword evidence="6" id="KW-1185">Reference proteome</keyword>
<dbReference type="RefSeq" id="WP_211544477.1">
    <property type="nucleotide sequence ID" value="NZ_JAGTUK010000003.1"/>
</dbReference>
<keyword evidence="3 5" id="KW-0067">ATP-binding</keyword>
<dbReference type="InterPro" id="IPR003439">
    <property type="entry name" value="ABC_transporter-like_ATP-bd"/>
</dbReference>
<evidence type="ECO:0000259" key="4">
    <source>
        <dbReference type="Pfam" id="PF00005"/>
    </source>
</evidence>
<dbReference type="Proteomes" id="UP000678243">
    <property type="component" value="Unassembled WGS sequence"/>
</dbReference>
<name>A0ABS5IQ84_9MICO</name>
<dbReference type="SUPFAM" id="SSF52540">
    <property type="entry name" value="P-loop containing nucleoside triphosphate hydrolases"/>
    <property type="match status" value="1"/>
</dbReference>
<gene>
    <name evidence="5" type="ORF">KE274_13305</name>
</gene>